<gene>
    <name evidence="2" type="ORF">HCJ96_08055</name>
</gene>
<dbReference type="RefSeq" id="WP_169210534.1">
    <property type="nucleotide sequence ID" value="NZ_JAATNW010000004.1"/>
</dbReference>
<organism evidence="2 3">
    <name type="scientific">Alteromonas ponticola</name>
    <dbReference type="NCBI Taxonomy" id="2720613"/>
    <lineage>
        <taxon>Bacteria</taxon>
        <taxon>Pseudomonadati</taxon>
        <taxon>Pseudomonadota</taxon>
        <taxon>Gammaproteobacteria</taxon>
        <taxon>Alteromonadales</taxon>
        <taxon>Alteromonadaceae</taxon>
        <taxon>Alteromonas/Salinimonas group</taxon>
        <taxon>Alteromonas</taxon>
    </lineage>
</organism>
<keyword evidence="1" id="KW-0472">Membrane</keyword>
<dbReference type="EMBL" id="JAATNW010000004">
    <property type="protein sequence ID" value="NMH59965.1"/>
    <property type="molecule type" value="Genomic_DNA"/>
</dbReference>
<evidence type="ECO:0000313" key="3">
    <source>
        <dbReference type="Proteomes" id="UP000709336"/>
    </source>
</evidence>
<comment type="caution">
    <text evidence="2">The sequence shown here is derived from an EMBL/GenBank/DDBJ whole genome shotgun (WGS) entry which is preliminary data.</text>
</comment>
<keyword evidence="1" id="KW-1133">Transmembrane helix</keyword>
<name>A0ABX1R424_9ALTE</name>
<feature type="transmembrane region" description="Helical" evidence="1">
    <location>
        <begin position="137"/>
        <end position="162"/>
    </location>
</feature>
<protein>
    <submittedName>
        <fullName evidence="2">PepSY domain-containing protein</fullName>
    </submittedName>
</protein>
<evidence type="ECO:0000256" key="1">
    <source>
        <dbReference type="SAM" id="Phobius"/>
    </source>
</evidence>
<reference evidence="2 3" key="1">
    <citation type="submission" date="2020-03" db="EMBL/GenBank/DDBJ databases">
        <title>Alteromonas ponticola sp. nov., isolated from seawater.</title>
        <authorList>
            <person name="Yoon J.-H."/>
            <person name="Kim Y.-O."/>
        </authorList>
    </citation>
    <scope>NUCLEOTIDE SEQUENCE [LARGE SCALE GENOMIC DNA]</scope>
    <source>
        <strain evidence="2 3">MYP5</strain>
    </source>
</reference>
<sequence>MHPRIRQFSRKLHLWFALAIVIPSLIVIGSGIVLQIKKQSDWIQPPTQKGAADIPTLSFAEVLAISSQIPQLEVTSWEQIERVDVQPAKGMMKVLATNNWEAQIDAKTGDILQVAYRRSDIIESIHDGSWFADSAKLWIFLPAGIALFIMWCSGLVLLVTTLKSKFKKKSLRSK</sequence>
<dbReference type="Proteomes" id="UP000709336">
    <property type="component" value="Unassembled WGS sequence"/>
</dbReference>
<keyword evidence="3" id="KW-1185">Reference proteome</keyword>
<evidence type="ECO:0000313" key="2">
    <source>
        <dbReference type="EMBL" id="NMH59965.1"/>
    </source>
</evidence>
<dbReference type="InterPro" id="IPR005625">
    <property type="entry name" value="PepSY-ass_TM"/>
</dbReference>
<proteinExistence type="predicted"/>
<feature type="transmembrane region" description="Helical" evidence="1">
    <location>
        <begin position="12"/>
        <end position="36"/>
    </location>
</feature>
<keyword evidence="1" id="KW-0812">Transmembrane</keyword>
<dbReference type="Pfam" id="PF03929">
    <property type="entry name" value="PepSY_TM"/>
    <property type="match status" value="1"/>
</dbReference>
<accession>A0ABX1R424</accession>